<evidence type="ECO:0000313" key="2">
    <source>
        <dbReference type="EMBL" id="OAI04947.1"/>
    </source>
</evidence>
<dbReference type="AlphaFoldDB" id="A0A177MGL7"/>
<dbReference type="Proteomes" id="UP000077763">
    <property type="component" value="Unassembled WGS sequence"/>
</dbReference>
<feature type="domain" description="Transposase IS200-like" evidence="1">
    <location>
        <begin position="10"/>
        <end position="143"/>
    </location>
</feature>
<dbReference type="PANTHER" id="PTHR36966">
    <property type="entry name" value="REP-ASSOCIATED TYROSINE TRANSPOSASE"/>
    <property type="match status" value="1"/>
</dbReference>
<organism evidence="2 3">
    <name type="scientific">Methylomonas methanica</name>
    <dbReference type="NCBI Taxonomy" id="421"/>
    <lineage>
        <taxon>Bacteria</taxon>
        <taxon>Pseudomonadati</taxon>
        <taxon>Pseudomonadota</taxon>
        <taxon>Gammaproteobacteria</taxon>
        <taxon>Methylococcales</taxon>
        <taxon>Methylococcaceae</taxon>
        <taxon>Methylomonas</taxon>
    </lineage>
</organism>
<dbReference type="GO" id="GO:0043565">
    <property type="term" value="F:sequence-specific DNA binding"/>
    <property type="evidence" value="ECO:0007669"/>
    <property type="project" value="TreeGrafter"/>
</dbReference>
<gene>
    <name evidence="2" type="ORF">A1353_12240</name>
</gene>
<dbReference type="GO" id="GO:0004803">
    <property type="term" value="F:transposase activity"/>
    <property type="evidence" value="ECO:0007669"/>
    <property type="project" value="InterPro"/>
</dbReference>
<reference evidence="3" key="1">
    <citation type="submission" date="2016-03" db="EMBL/GenBank/DDBJ databases">
        <authorList>
            <person name="Heylen K."/>
            <person name="De Vos P."/>
            <person name="Vekeman B."/>
        </authorList>
    </citation>
    <scope>NUCLEOTIDE SEQUENCE [LARGE SCALE GENOMIC DNA]</scope>
    <source>
        <strain evidence="3">R-45371</strain>
    </source>
</reference>
<protein>
    <submittedName>
        <fullName evidence="2">Transposase</fullName>
    </submittedName>
</protein>
<dbReference type="RefSeq" id="WP_064036528.1">
    <property type="nucleotide sequence ID" value="NZ_LUUH01000047.1"/>
</dbReference>
<name>A0A177MGL7_METMH</name>
<accession>A0A177MGL7</accession>
<dbReference type="InterPro" id="IPR002686">
    <property type="entry name" value="Transposase_17"/>
</dbReference>
<dbReference type="NCBIfam" id="NF047646">
    <property type="entry name" value="REP_Tyr_transpos"/>
    <property type="match status" value="1"/>
</dbReference>
<dbReference type="PANTHER" id="PTHR36966:SF1">
    <property type="entry name" value="REP-ASSOCIATED TYROSINE TRANSPOSASE"/>
    <property type="match status" value="1"/>
</dbReference>
<sequence>MGRSRYRILQSQQPHFITCTVLNWIPLFTRPATVQIVLDALFYRQQQHNWRIYGYVILENHLHLLVQADDLPNQLAHFKSYTARQLIDYLQAINAERLLKQLGWFRKAHKSDRDYQLWEEGSHPQLIDNPDVLRQKVDYIHLNPVKRGYVDLPEHWRYSSARNYAGQDGLLPVYRDWF</sequence>
<dbReference type="SMART" id="SM01321">
    <property type="entry name" value="Y1_Tnp"/>
    <property type="match status" value="1"/>
</dbReference>
<dbReference type="EMBL" id="LUUH01000047">
    <property type="protein sequence ID" value="OAI04947.1"/>
    <property type="molecule type" value="Genomic_DNA"/>
</dbReference>
<proteinExistence type="predicted"/>
<comment type="caution">
    <text evidence="2">The sequence shown here is derived from an EMBL/GenBank/DDBJ whole genome shotgun (WGS) entry which is preliminary data.</text>
</comment>
<dbReference type="Gene3D" id="3.30.70.1290">
    <property type="entry name" value="Transposase IS200-like"/>
    <property type="match status" value="1"/>
</dbReference>
<dbReference type="GO" id="GO:0006313">
    <property type="term" value="P:DNA transposition"/>
    <property type="evidence" value="ECO:0007669"/>
    <property type="project" value="InterPro"/>
</dbReference>
<dbReference type="InterPro" id="IPR036515">
    <property type="entry name" value="Transposase_17_sf"/>
</dbReference>
<evidence type="ECO:0000313" key="3">
    <source>
        <dbReference type="Proteomes" id="UP000077763"/>
    </source>
</evidence>
<dbReference type="InterPro" id="IPR052715">
    <property type="entry name" value="RAYT_transposase"/>
</dbReference>
<dbReference type="SUPFAM" id="SSF143422">
    <property type="entry name" value="Transposase IS200-like"/>
    <property type="match status" value="1"/>
</dbReference>
<evidence type="ECO:0000259" key="1">
    <source>
        <dbReference type="SMART" id="SM01321"/>
    </source>
</evidence>